<evidence type="ECO:0000256" key="3">
    <source>
        <dbReference type="RuleBase" id="RU000363"/>
    </source>
</evidence>
<evidence type="ECO:0000313" key="4">
    <source>
        <dbReference type="EMBL" id="TFK80950.1"/>
    </source>
</evidence>
<dbReference type="PANTHER" id="PTHR43976">
    <property type="entry name" value="SHORT CHAIN DEHYDROGENASE"/>
    <property type="match status" value="1"/>
</dbReference>
<evidence type="ECO:0000313" key="5">
    <source>
        <dbReference type="Proteomes" id="UP000308197"/>
    </source>
</evidence>
<dbReference type="AlphaFoldDB" id="A0A5C3NY63"/>
<comment type="similarity">
    <text evidence="1 3">Belongs to the short-chain dehydrogenases/reductases (SDR) family.</text>
</comment>
<dbReference type="CDD" id="cd05374">
    <property type="entry name" value="17beta-HSD-like_SDR_c"/>
    <property type="match status" value="1"/>
</dbReference>
<keyword evidence="2" id="KW-0560">Oxidoreductase</keyword>
<keyword evidence="5" id="KW-1185">Reference proteome</keyword>
<reference evidence="4 5" key="1">
    <citation type="journal article" date="2019" name="Nat. Ecol. Evol.">
        <title>Megaphylogeny resolves global patterns of mushroom evolution.</title>
        <authorList>
            <person name="Varga T."/>
            <person name="Krizsan K."/>
            <person name="Foldi C."/>
            <person name="Dima B."/>
            <person name="Sanchez-Garcia M."/>
            <person name="Sanchez-Ramirez S."/>
            <person name="Szollosi G.J."/>
            <person name="Szarkandi J.G."/>
            <person name="Papp V."/>
            <person name="Albert L."/>
            <person name="Andreopoulos W."/>
            <person name="Angelini C."/>
            <person name="Antonin V."/>
            <person name="Barry K.W."/>
            <person name="Bougher N.L."/>
            <person name="Buchanan P."/>
            <person name="Buyck B."/>
            <person name="Bense V."/>
            <person name="Catcheside P."/>
            <person name="Chovatia M."/>
            <person name="Cooper J."/>
            <person name="Damon W."/>
            <person name="Desjardin D."/>
            <person name="Finy P."/>
            <person name="Geml J."/>
            <person name="Haridas S."/>
            <person name="Hughes K."/>
            <person name="Justo A."/>
            <person name="Karasinski D."/>
            <person name="Kautmanova I."/>
            <person name="Kiss B."/>
            <person name="Kocsube S."/>
            <person name="Kotiranta H."/>
            <person name="LaButti K.M."/>
            <person name="Lechner B.E."/>
            <person name="Liimatainen K."/>
            <person name="Lipzen A."/>
            <person name="Lukacs Z."/>
            <person name="Mihaltcheva S."/>
            <person name="Morgado L.N."/>
            <person name="Niskanen T."/>
            <person name="Noordeloos M.E."/>
            <person name="Ohm R.A."/>
            <person name="Ortiz-Santana B."/>
            <person name="Ovrebo C."/>
            <person name="Racz N."/>
            <person name="Riley R."/>
            <person name="Savchenko A."/>
            <person name="Shiryaev A."/>
            <person name="Soop K."/>
            <person name="Spirin V."/>
            <person name="Szebenyi C."/>
            <person name="Tomsovsky M."/>
            <person name="Tulloss R.E."/>
            <person name="Uehling J."/>
            <person name="Grigoriev I.V."/>
            <person name="Vagvolgyi C."/>
            <person name="Papp T."/>
            <person name="Martin F.M."/>
            <person name="Miettinen O."/>
            <person name="Hibbett D.S."/>
            <person name="Nagy L.G."/>
        </authorList>
    </citation>
    <scope>NUCLEOTIDE SEQUENCE [LARGE SCALE GENOMIC DNA]</scope>
    <source>
        <strain evidence="4 5">HHB13444</strain>
    </source>
</reference>
<dbReference type="PRINTS" id="PR00080">
    <property type="entry name" value="SDRFAMILY"/>
</dbReference>
<evidence type="ECO:0000256" key="1">
    <source>
        <dbReference type="ARBA" id="ARBA00006484"/>
    </source>
</evidence>
<dbReference type="FunCoup" id="A0A5C3NY63">
    <property type="interactions" value="324"/>
</dbReference>
<sequence>MSTPRVWLITGTSSGFGLEMTRCALARGDKVVATLRKPAVLADLAAKHPPSQLLVIKLDVTNPQEIKDAFQQAKAAFGRVDVVFNNAGFIVAGETEAVPEDAARKMFDTNFWGAARVSQEAVRFFRDENSPQGGHLIQTSSSAVFSDWPLMGFYKASKSALEAITDTLSKEVSPAWHIKFTSVEPGAFYTEFINNANLIDQPSAYADPSYPTSSMRQMYKYPETVPLELNDTAKGVQKVFELSRLASPPPRLPLGRDAVKFMSDAAAAHAKVVEEYSSWSEDLAIKK</sequence>
<dbReference type="InterPro" id="IPR051911">
    <property type="entry name" value="SDR_oxidoreductase"/>
</dbReference>
<protein>
    <submittedName>
        <fullName evidence="4">NAD(P)-binding protein</fullName>
    </submittedName>
</protein>
<organism evidence="4 5">
    <name type="scientific">Polyporus arcularius HHB13444</name>
    <dbReference type="NCBI Taxonomy" id="1314778"/>
    <lineage>
        <taxon>Eukaryota</taxon>
        <taxon>Fungi</taxon>
        <taxon>Dikarya</taxon>
        <taxon>Basidiomycota</taxon>
        <taxon>Agaricomycotina</taxon>
        <taxon>Agaricomycetes</taxon>
        <taxon>Polyporales</taxon>
        <taxon>Polyporaceae</taxon>
        <taxon>Polyporus</taxon>
    </lineage>
</organism>
<dbReference type="SUPFAM" id="SSF51735">
    <property type="entry name" value="NAD(P)-binding Rossmann-fold domains"/>
    <property type="match status" value="1"/>
</dbReference>
<dbReference type="InterPro" id="IPR036291">
    <property type="entry name" value="NAD(P)-bd_dom_sf"/>
</dbReference>
<dbReference type="InterPro" id="IPR002347">
    <property type="entry name" value="SDR_fam"/>
</dbReference>
<dbReference type="EMBL" id="ML211679">
    <property type="protein sequence ID" value="TFK80950.1"/>
    <property type="molecule type" value="Genomic_DNA"/>
</dbReference>
<dbReference type="Pfam" id="PF00106">
    <property type="entry name" value="adh_short"/>
    <property type="match status" value="1"/>
</dbReference>
<dbReference type="STRING" id="1314778.A0A5C3NY63"/>
<dbReference type="PANTHER" id="PTHR43976:SF16">
    <property type="entry name" value="SHORT-CHAIN DEHYDROGENASE_REDUCTASE FAMILY PROTEIN"/>
    <property type="match status" value="1"/>
</dbReference>
<name>A0A5C3NY63_9APHY</name>
<dbReference type="Gene3D" id="3.40.50.720">
    <property type="entry name" value="NAD(P)-binding Rossmann-like Domain"/>
    <property type="match status" value="1"/>
</dbReference>
<dbReference type="Proteomes" id="UP000308197">
    <property type="component" value="Unassembled WGS sequence"/>
</dbReference>
<evidence type="ECO:0000256" key="2">
    <source>
        <dbReference type="ARBA" id="ARBA00023002"/>
    </source>
</evidence>
<proteinExistence type="inferred from homology"/>
<gene>
    <name evidence="4" type="ORF">K466DRAFT_591567</name>
</gene>
<dbReference type="PRINTS" id="PR00081">
    <property type="entry name" value="GDHRDH"/>
</dbReference>
<dbReference type="GO" id="GO:0016491">
    <property type="term" value="F:oxidoreductase activity"/>
    <property type="evidence" value="ECO:0007669"/>
    <property type="project" value="UniProtKB-KW"/>
</dbReference>
<dbReference type="InParanoid" id="A0A5C3NY63"/>
<accession>A0A5C3NY63</accession>